<dbReference type="AlphaFoldDB" id="A0A8C3S9E2"/>
<evidence type="ECO:0000313" key="1">
    <source>
        <dbReference type="Ensembl" id="ENSCSRP00000010941.1"/>
    </source>
</evidence>
<proteinExistence type="predicted"/>
<reference evidence="1" key="1">
    <citation type="submission" date="2025-08" db="UniProtKB">
        <authorList>
            <consortium name="Ensembl"/>
        </authorList>
    </citation>
    <scope>IDENTIFICATION</scope>
</reference>
<dbReference type="PANTHER" id="PTHR22367:SF2">
    <property type="entry name" value="COILED-COIL DOMAIN-CONTAINING PROTEIN 14"/>
    <property type="match status" value="1"/>
</dbReference>
<reference evidence="1" key="2">
    <citation type="submission" date="2025-09" db="UniProtKB">
        <authorList>
            <consortium name="Ensembl"/>
        </authorList>
    </citation>
    <scope>IDENTIFICATION</scope>
</reference>
<evidence type="ECO:0008006" key="3">
    <source>
        <dbReference type="Google" id="ProtNLM"/>
    </source>
</evidence>
<keyword evidence="2" id="KW-1185">Reference proteome</keyword>
<name>A0A8C3S9E2_CHESE</name>
<dbReference type="InterPro" id="IPR029343">
    <property type="entry name" value="CCDC14"/>
</dbReference>
<protein>
    <recommendedName>
        <fullName evidence="3">Coiled-coil domain containing 14</fullName>
    </recommendedName>
</protein>
<dbReference type="Ensembl" id="ENSCSRT00000011348.1">
    <property type="protein sequence ID" value="ENSCSRP00000010941.1"/>
    <property type="gene ID" value="ENSCSRG00000008204.1"/>
</dbReference>
<accession>A0A8C3S9E2</accession>
<organism evidence="1 2">
    <name type="scientific">Chelydra serpentina</name>
    <name type="common">Snapping turtle</name>
    <name type="synonym">Testudo serpentina</name>
    <dbReference type="NCBI Taxonomy" id="8475"/>
    <lineage>
        <taxon>Eukaryota</taxon>
        <taxon>Metazoa</taxon>
        <taxon>Chordata</taxon>
        <taxon>Craniata</taxon>
        <taxon>Vertebrata</taxon>
        <taxon>Euteleostomi</taxon>
        <taxon>Archelosauria</taxon>
        <taxon>Testudinata</taxon>
        <taxon>Testudines</taxon>
        <taxon>Cryptodira</taxon>
        <taxon>Durocryptodira</taxon>
        <taxon>Americhelydia</taxon>
        <taxon>Chelydroidea</taxon>
        <taxon>Chelydridae</taxon>
        <taxon>Chelydra</taxon>
    </lineage>
</organism>
<dbReference type="GO" id="GO:0071539">
    <property type="term" value="P:protein localization to centrosome"/>
    <property type="evidence" value="ECO:0007669"/>
    <property type="project" value="TreeGrafter"/>
</dbReference>
<evidence type="ECO:0000313" key="2">
    <source>
        <dbReference type="Proteomes" id="UP000694403"/>
    </source>
</evidence>
<dbReference type="GO" id="GO:0034451">
    <property type="term" value="C:centriolar satellite"/>
    <property type="evidence" value="ECO:0007669"/>
    <property type="project" value="TreeGrafter"/>
</dbReference>
<dbReference type="PANTHER" id="PTHR22367">
    <property type="entry name" value="COILED-COIL DOMAIN-CONTAINING PROTEIN 14"/>
    <property type="match status" value="1"/>
</dbReference>
<dbReference type="Pfam" id="PF15254">
    <property type="entry name" value="CCDC14"/>
    <property type="match status" value="1"/>
</dbReference>
<dbReference type="Proteomes" id="UP000694403">
    <property type="component" value="Unplaced"/>
</dbReference>
<sequence>MAKLLSDLTVDHVRHRPEKGLTKSLLEDYEKQMKPNPFPVSTSIMSYLKKLETDQILTNIELKFSNKTGELEMPGLACEKFVAEGCNKKSTLLAEEITARRILPTLSKQDTETISDSGTLIEEEYKLDETIYIPLTSSASKKQSSISERKMCAQHQVSVASKKLDYNCGKTIENTETTGKTTELEGDRLVVRPKEITGTAKDFIDKSDRPQSDKYLYTCMPHQKENLQKKGTEMSDSSFSTFDCMSGKSEWSMSSFSTFTSRDEEDFKNGLAALDANIARLQRTLQTGIMKQ</sequence>